<dbReference type="AlphaFoldDB" id="A0A931PWK4"/>
<reference evidence="1" key="1">
    <citation type="submission" date="2020-07" db="EMBL/GenBank/DDBJ databases">
        <title>Huge and variable diversity of episymbiotic CPR bacteria and DPANN archaea in groundwater ecosystems.</title>
        <authorList>
            <person name="He C.Y."/>
            <person name="Keren R."/>
            <person name="Whittaker M."/>
            <person name="Farag I.F."/>
            <person name="Doudna J."/>
            <person name="Cate J.H.D."/>
            <person name="Banfield J.F."/>
        </authorList>
    </citation>
    <scope>NUCLEOTIDE SEQUENCE</scope>
    <source>
        <strain evidence="1">NC_groundwater_17_Pr7_B-0.1um_64_12</strain>
    </source>
</reference>
<dbReference type="EMBL" id="JACOSL010000039">
    <property type="protein sequence ID" value="MBI1756736.1"/>
    <property type="molecule type" value="Genomic_DNA"/>
</dbReference>
<dbReference type="Proteomes" id="UP000727962">
    <property type="component" value="Unassembled WGS sequence"/>
</dbReference>
<protein>
    <submittedName>
        <fullName evidence="1">Uncharacterized protein</fullName>
    </submittedName>
</protein>
<accession>A0A931PWK4</accession>
<gene>
    <name evidence="1" type="ORF">HYR64_06480</name>
</gene>
<proteinExistence type="predicted"/>
<comment type="caution">
    <text evidence="1">The sequence shown here is derived from an EMBL/GenBank/DDBJ whole genome shotgun (WGS) entry which is preliminary data.</text>
</comment>
<evidence type="ECO:0000313" key="2">
    <source>
        <dbReference type="Proteomes" id="UP000727962"/>
    </source>
</evidence>
<evidence type="ECO:0000313" key="1">
    <source>
        <dbReference type="EMBL" id="MBI1756736.1"/>
    </source>
</evidence>
<sequence>MEDLEERFTQDWIKREWLRRLRAMTPAERLAVALDRTEMGLEIAGARGGNGTLLL</sequence>
<name>A0A931PWK4_FIMGI</name>
<organism evidence="1 2">
    <name type="scientific">Fimbriimonas ginsengisoli</name>
    <dbReference type="NCBI Taxonomy" id="1005039"/>
    <lineage>
        <taxon>Bacteria</taxon>
        <taxon>Bacillati</taxon>
        <taxon>Armatimonadota</taxon>
        <taxon>Fimbriimonadia</taxon>
        <taxon>Fimbriimonadales</taxon>
        <taxon>Fimbriimonadaceae</taxon>
        <taxon>Fimbriimonas</taxon>
    </lineage>
</organism>